<dbReference type="Ensembl" id="ENSPSIT00000001530.1">
    <property type="protein sequence ID" value="ENSPSIP00000001526.1"/>
    <property type="gene ID" value="ENSPSIG00000001531.1"/>
</dbReference>
<dbReference type="SUPFAM" id="SSF56672">
    <property type="entry name" value="DNA/RNA polymerases"/>
    <property type="match status" value="1"/>
</dbReference>
<name>K7F0G6_PELSI</name>
<evidence type="ECO:0000256" key="2">
    <source>
        <dbReference type="ARBA" id="ARBA00012180"/>
    </source>
</evidence>
<protein>
    <recommendedName>
        <fullName evidence="2">ribonuclease H</fullName>
        <ecNumber evidence="2">3.1.26.4</ecNumber>
    </recommendedName>
</protein>
<dbReference type="PANTHER" id="PTHR33064:SF29">
    <property type="entry name" value="PEPTIDASE A2 DOMAIN-CONTAINING PROTEIN-RELATED"/>
    <property type="match status" value="1"/>
</dbReference>
<dbReference type="InterPro" id="IPR041577">
    <property type="entry name" value="RT_RNaseH_2"/>
</dbReference>
<reference evidence="5" key="1">
    <citation type="submission" date="2011-10" db="EMBL/GenBank/DDBJ databases">
        <authorList>
            <consortium name="Soft-shell Turtle Genome Consortium"/>
        </authorList>
    </citation>
    <scope>NUCLEOTIDE SEQUENCE [LARGE SCALE GENOMIC DNA]</scope>
    <source>
        <strain evidence="5">Daiwa-1</strain>
    </source>
</reference>
<evidence type="ECO:0000256" key="1">
    <source>
        <dbReference type="ARBA" id="ARBA00010879"/>
    </source>
</evidence>
<dbReference type="EMBL" id="AGCU01060522">
    <property type="status" value="NOT_ANNOTATED_CDS"/>
    <property type="molecule type" value="Genomic_DNA"/>
</dbReference>
<dbReference type="GeneTree" id="ENSGT01100000263500"/>
<dbReference type="InterPro" id="IPR000477">
    <property type="entry name" value="RT_dom"/>
</dbReference>
<dbReference type="Gene3D" id="3.30.70.270">
    <property type="match status" value="2"/>
</dbReference>
<dbReference type="InterPro" id="IPR051320">
    <property type="entry name" value="Viral_Replic_Matur_Polypro"/>
</dbReference>
<dbReference type="EC" id="3.1.26.4" evidence="2"/>
<dbReference type="GO" id="GO:0004523">
    <property type="term" value="F:RNA-DNA hybrid ribonuclease activity"/>
    <property type="evidence" value="ECO:0007669"/>
    <property type="project" value="UniProtKB-EC"/>
</dbReference>
<reference evidence="4" key="3">
    <citation type="submission" date="2025-08" db="UniProtKB">
        <authorList>
            <consortium name="Ensembl"/>
        </authorList>
    </citation>
    <scope>IDENTIFICATION</scope>
</reference>
<dbReference type="Pfam" id="PF00078">
    <property type="entry name" value="RVT_1"/>
    <property type="match status" value="1"/>
</dbReference>
<evidence type="ECO:0000313" key="5">
    <source>
        <dbReference type="Proteomes" id="UP000007267"/>
    </source>
</evidence>
<dbReference type="InterPro" id="IPR043502">
    <property type="entry name" value="DNA/RNA_pol_sf"/>
</dbReference>
<comment type="similarity">
    <text evidence="1">Belongs to the beta type-B retroviral polymerase family. HERV class-II K(HML-2) pol subfamily.</text>
</comment>
<proteinExistence type="inferred from homology"/>
<dbReference type="OMA" id="KCCFLQR"/>
<dbReference type="HOGENOM" id="CLU_000384_33_7_1"/>
<sequence>MPFGLNRAAATFQQLMDHLLKEHHEYAAAYIDDVVIYSVSWKDHLGHVRAILKTLEGARLTVNPGKCAFGQNEVAYLGYVVGNGRLKPQIDKVKAVRDHPAPTTKRQVRQFLGLAGYYRRFIPRFATIAAPLTDLTKGGPTQKVRWTPQYEEAFQWLKKALTWTPVLAQLDFTKPFLVQTDASNVGHSH</sequence>
<dbReference type="FunFam" id="3.30.70.270:FF:000020">
    <property type="entry name" value="Transposon Tf2-6 polyprotein-like Protein"/>
    <property type="match status" value="1"/>
</dbReference>
<keyword evidence="5" id="KW-1185">Reference proteome</keyword>
<dbReference type="FunFam" id="3.30.70.270:FF:000003">
    <property type="entry name" value="Transposon Ty3-G Gag-Pol polyprotein"/>
    <property type="match status" value="1"/>
</dbReference>
<dbReference type="eggNOG" id="KOG0017">
    <property type="taxonomic scope" value="Eukaryota"/>
</dbReference>
<dbReference type="PANTHER" id="PTHR33064">
    <property type="entry name" value="POL PROTEIN"/>
    <property type="match status" value="1"/>
</dbReference>
<evidence type="ECO:0000313" key="4">
    <source>
        <dbReference type="Ensembl" id="ENSPSIP00000001526.1"/>
    </source>
</evidence>
<dbReference type="AlphaFoldDB" id="K7F0G6"/>
<dbReference type="CDD" id="cd01647">
    <property type="entry name" value="RT_LTR"/>
    <property type="match status" value="1"/>
</dbReference>
<organism evidence="4 5">
    <name type="scientific">Pelodiscus sinensis</name>
    <name type="common">Chinese softshell turtle</name>
    <name type="synonym">Trionyx sinensis</name>
    <dbReference type="NCBI Taxonomy" id="13735"/>
    <lineage>
        <taxon>Eukaryota</taxon>
        <taxon>Metazoa</taxon>
        <taxon>Chordata</taxon>
        <taxon>Craniata</taxon>
        <taxon>Vertebrata</taxon>
        <taxon>Euteleostomi</taxon>
        <taxon>Archelosauria</taxon>
        <taxon>Testudinata</taxon>
        <taxon>Testudines</taxon>
        <taxon>Cryptodira</taxon>
        <taxon>Trionychia</taxon>
        <taxon>Trionychidae</taxon>
        <taxon>Pelodiscus</taxon>
    </lineage>
</organism>
<dbReference type="Proteomes" id="UP000007267">
    <property type="component" value="Unassembled WGS sequence"/>
</dbReference>
<reference evidence="4" key="4">
    <citation type="submission" date="2025-09" db="UniProtKB">
        <authorList>
            <consortium name="Ensembl"/>
        </authorList>
    </citation>
    <scope>IDENTIFICATION</scope>
</reference>
<dbReference type="InterPro" id="IPR043128">
    <property type="entry name" value="Rev_trsase/Diguanyl_cyclase"/>
</dbReference>
<dbReference type="PROSITE" id="PS50878">
    <property type="entry name" value="RT_POL"/>
    <property type="match status" value="1"/>
</dbReference>
<dbReference type="STRING" id="13735.ENSPSIP00000001526"/>
<reference evidence="5" key="2">
    <citation type="journal article" date="2013" name="Nat. Genet.">
        <title>The draft genomes of soft-shell turtle and green sea turtle yield insights into the development and evolution of the turtle-specific body plan.</title>
        <authorList>
            <person name="Wang Z."/>
            <person name="Pascual-Anaya J."/>
            <person name="Zadissa A."/>
            <person name="Li W."/>
            <person name="Niimura Y."/>
            <person name="Huang Z."/>
            <person name="Li C."/>
            <person name="White S."/>
            <person name="Xiong Z."/>
            <person name="Fang D."/>
            <person name="Wang B."/>
            <person name="Ming Y."/>
            <person name="Chen Y."/>
            <person name="Zheng Y."/>
            <person name="Kuraku S."/>
            <person name="Pignatelli M."/>
            <person name="Herrero J."/>
            <person name="Beal K."/>
            <person name="Nozawa M."/>
            <person name="Li Q."/>
            <person name="Wang J."/>
            <person name="Zhang H."/>
            <person name="Yu L."/>
            <person name="Shigenobu S."/>
            <person name="Wang J."/>
            <person name="Liu J."/>
            <person name="Flicek P."/>
            <person name="Searle S."/>
            <person name="Wang J."/>
            <person name="Kuratani S."/>
            <person name="Yin Y."/>
            <person name="Aken B."/>
            <person name="Zhang G."/>
            <person name="Irie N."/>
        </authorList>
    </citation>
    <scope>NUCLEOTIDE SEQUENCE [LARGE SCALE GENOMIC DNA]</scope>
    <source>
        <strain evidence="5">Daiwa-1</strain>
    </source>
</reference>
<dbReference type="Pfam" id="PF17919">
    <property type="entry name" value="RT_RNaseH_2"/>
    <property type="match status" value="1"/>
</dbReference>
<accession>K7F0G6</accession>
<feature type="domain" description="Reverse transcriptase" evidence="3">
    <location>
        <begin position="1"/>
        <end position="81"/>
    </location>
</feature>
<evidence type="ECO:0000259" key="3">
    <source>
        <dbReference type="PROSITE" id="PS50878"/>
    </source>
</evidence>